<gene>
    <name evidence="2" type="ORF">B0H16DRAFT_1448262</name>
</gene>
<dbReference type="Proteomes" id="UP001215598">
    <property type="component" value="Unassembled WGS sequence"/>
</dbReference>
<evidence type="ECO:0000313" key="2">
    <source>
        <dbReference type="EMBL" id="KAJ7779826.1"/>
    </source>
</evidence>
<dbReference type="AlphaFoldDB" id="A0AAD7K794"/>
<feature type="transmembrane region" description="Helical" evidence="1">
    <location>
        <begin position="113"/>
        <end position="131"/>
    </location>
</feature>
<evidence type="ECO:0000313" key="3">
    <source>
        <dbReference type="Proteomes" id="UP001215598"/>
    </source>
</evidence>
<keyword evidence="1" id="KW-0812">Transmembrane</keyword>
<comment type="caution">
    <text evidence="2">The sequence shown here is derived from an EMBL/GenBank/DDBJ whole genome shotgun (WGS) entry which is preliminary data.</text>
</comment>
<evidence type="ECO:0000256" key="1">
    <source>
        <dbReference type="SAM" id="Phobius"/>
    </source>
</evidence>
<keyword evidence="1" id="KW-1133">Transmembrane helix</keyword>
<keyword evidence="3" id="KW-1185">Reference proteome</keyword>
<dbReference type="EMBL" id="JARKIB010000005">
    <property type="protein sequence ID" value="KAJ7779826.1"/>
    <property type="molecule type" value="Genomic_DNA"/>
</dbReference>
<sequence length="132" mass="15381">MMARNLTKPQALTHSRTCILPSQTKQMQAIDGRMSRVDEDVKEQHQKNLFHLKFIYLLSLTSSVRFFSDERRPTERMIVALEVAPQEVRRVWERRYKPLDTNSDRHPPGVFPMVYYVAIACCSNILLAGMLD</sequence>
<accession>A0AAD7K794</accession>
<organism evidence="2 3">
    <name type="scientific">Mycena metata</name>
    <dbReference type="NCBI Taxonomy" id="1033252"/>
    <lineage>
        <taxon>Eukaryota</taxon>
        <taxon>Fungi</taxon>
        <taxon>Dikarya</taxon>
        <taxon>Basidiomycota</taxon>
        <taxon>Agaricomycotina</taxon>
        <taxon>Agaricomycetes</taxon>
        <taxon>Agaricomycetidae</taxon>
        <taxon>Agaricales</taxon>
        <taxon>Marasmiineae</taxon>
        <taxon>Mycenaceae</taxon>
        <taxon>Mycena</taxon>
    </lineage>
</organism>
<reference evidence="2" key="1">
    <citation type="submission" date="2023-03" db="EMBL/GenBank/DDBJ databases">
        <title>Massive genome expansion in bonnet fungi (Mycena s.s.) driven by repeated elements and novel gene families across ecological guilds.</title>
        <authorList>
            <consortium name="Lawrence Berkeley National Laboratory"/>
            <person name="Harder C.B."/>
            <person name="Miyauchi S."/>
            <person name="Viragh M."/>
            <person name="Kuo A."/>
            <person name="Thoen E."/>
            <person name="Andreopoulos B."/>
            <person name="Lu D."/>
            <person name="Skrede I."/>
            <person name="Drula E."/>
            <person name="Henrissat B."/>
            <person name="Morin E."/>
            <person name="Kohler A."/>
            <person name="Barry K."/>
            <person name="LaButti K."/>
            <person name="Morin E."/>
            <person name="Salamov A."/>
            <person name="Lipzen A."/>
            <person name="Mereny Z."/>
            <person name="Hegedus B."/>
            <person name="Baldrian P."/>
            <person name="Stursova M."/>
            <person name="Weitz H."/>
            <person name="Taylor A."/>
            <person name="Grigoriev I.V."/>
            <person name="Nagy L.G."/>
            <person name="Martin F."/>
            <person name="Kauserud H."/>
        </authorList>
    </citation>
    <scope>NUCLEOTIDE SEQUENCE</scope>
    <source>
        <strain evidence="2">CBHHK182m</strain>
    </source>
</reference>
<name>A0AAD7K794_9AGAR</name>
<proteinExistence type="predicted"/>
<keyword evidence="1" id="KW-0472">Membrane</keyword>
<protein>
    <submittedName>
        <fullName evidence="2">Uncharacterized protein</fullName>
    </submittedName>
</protein>